<dbReference type="Pfam" id="PF13349">
    <property type="entry name" value="DUF4097"/>
    <property type="match status" value="1"/>
</dbReference>
<sequence length="256" mass="26219">MSAHSFVFEGVRRINLVNFGDGSIVVEAGPNEQAVEGTISAAEDVIDAVEIRQDNDQLRIEAPVRGWRALPVHLRLGVPPGLDYAITSGGADIRIGTEAGRVRAKSGSGDITLDVTHDVQVTSGSGDISIAAVRGESASVGSGSGDVQIGEAFCPLIAKSGSGDVTVHTLHSTQLRASSGSGDISVPSTRGSLDLRSASGAIVVGVADKLPAWLDLHSVSGDVRIAMDATDAPGQGEPFVSIKARTASGDIAVYRA</sequence>
<dbReference type="Gene3D" id="2.160.20.120">
    <property type="match status" value="1"/>
</dbReference>
<dbReference type="PANTHER" id="PTHR34094:SF1">
    <property type="entry name" value="PROTEIN FAM185A"/>
    <property type="match status" value="1"/>
</dbReference>
<dbReference type="PANTHER" id="PTHR34094">
    <property type="match status" value="1"/>
</dbReference>
<proteinExistence type="predicted"/>
<reference evidence="3" key="1">
    <citation type="journal article" date="2019" name="Int. J. Syst. Evol. Microbiol.">
        <title>The Global Catalogue of Microorganisms (GCM) 10K type strain sequencing project: providing services to taxonomists for standard genome sequencing and annotation.</title>
        <authorList>
            <consortium name="The Broad Institute Genomics Platform"/>
            <consortium name="The Broad Institute Genome Sequencing Center for Infectious Disease"/>
            <person name="Wu L."/>
            <person name="Ma J."/>
        </authorList>
    </citation>
    <scope>NUCLEOTIDE SEQUENCE [LARGE SCALE GENOMIC DNA]</scope>
    <source>
        <strain evidence="3">JCM 16929</strain>
    </source>
</reference>
<name>A0ABP7AQF6_9ACTN</name>
<dbReference type="EMBL" id="BAABAB010000044">
    <property type="protein sequence ID" value="GAA3637483.1"/>
    <property type="molecule type" value="Genomic_DNA"/>
</dbReference>
<comment type="caution">
    <text evidence="2">The sequence shown here is derived from an EMBL/GenBank/DDBJ whole genome shotgun (WGS) entry which is preliminary data.</text>
</comment>
<dbReference type="InterPro" id="IPR025164">
    <property type="entry name" value="Toastrack_DUF4097"/>
</dbReference>
<gene>
    <name evidence="2" type="ORF">GCM10022236_45030</name>
</gene>
<dbReference type="RefSeq" id="WP_344808819.1">
    <property type="nucleotide sequence ID" value="NZ_BAABAB010000044.1"/>
</dbReference>
<feature type="domain" description="DUF4097" evidence="1">
    <location>
        <begin position="100"/>
        <end position="253"/>
    </location>
</feature>
<evidence type="ECO:0000259" key="1">
    <source>
        <dbReference type="Pfam" id="PF13349"/>
    </source>
</evidence>
<keyword evidence="3" id="KW-1185">Reference proteome</keyword>
<accession>A0ABP7AQF6</accession>
<dbReference type="Proteomes" id="UP001501490">
    <property type="component" value="Unassembled WGS sequence"/>
</dbReference>
<evidence type="ECO:0000313" key="2">
    <source>
        <dbReference type="EMBL" id="GAA3637483.1"/>
    </source>
</evidence>
<evidence type="ECO:0000313" key="3">
    <source>
        <dbReference type="Proteomes" id="UP001501490"/>
    </source>
</evidence>
<organism evidence="2 3">
    <name type="scientific">Microlunatus ginsengisoli</name>
    <dbReference type="NCBI Taxonomy" id="363863"/>
    <lineage>
        <taxon>Bacteria</taxon>
        <taxon>Bacillati</taxon>
        <taxon>Actinomycetota</taxon>
        <taxon>Actinomycetes</taxon>
        <taxon>Propionibacteriales</taxon>
        <taxon>Propionibacteriaceae</taxon>
        <taxon>Microlunatus</taxon>
    </lineage>
</organism>
<protein>
    <recommendedName>
        <fullName evidence="1">DUF4097 domain-containing protein</fullName>
    </recommendedName>
</protein>